<organism evidence="1 2">
    <name type="scientific">Parathielavia hyrcaniae</name>
    <dbReference type="NCBI Taxonomy" id="113614"/>
    <lineage>
        <taxon>Eukaryota</taxon>
        <taxon>Fungi</taxon>
        <taxon>Dikarya</taxon>
        <taxon>Ascomycota</taxon>
        <taxon>Pezizomycotina</taxon>
        <taxon>Sordariomycetes</taxon>
        <taxon>Sordariomycetidae</taxon>
        <taxon>Sordariales</taxon>
        <taxon>Chaetomiaceae</taxon>
        <taxon>Parathielavia</taxon>
    </lineage>
</organism>
<gene>
    <name evidence="1" type="ORF">N658DRAFT_508970</name>
</gene>
<dbReference type="PANTHER" id="PTHR38797:SF4">
    <property type="entry name" value="NUCLEAR PORE COMPLEX PROTEIN NUP85"/>
    <property type="match status" value="1"/>
</dbReference>
<dbReference type="Proteomes" id="UP001305647">
    <property type="component" value="Unassembled WGS sequence"/>
</dbReference>
<accession>A0AAN6PWL6</accession>
<comment type="caution">
    <text evidence="1">The sequence shown here is derived from an EMBL/GenBank/DDBJ whole genome shotgun (WGS) entry which is preliminary data.</text>
</comment>
<name>A0AAN6PWL6_9PEZI</name>
<keyword evidence="2" id="KW-1185">Reference proteome</keyword>
<proteinExistence type="predicted"/>
<dbReference type="AlphaFoldDB" id="A0AAN6PWL6"/>
<dbReference type="EMBL" id="MU863652">
    <property type="protein sequence ID" value="KAK4099128.1"/>
    <property type="molecule type" value="Genomic_DNA"/>
</dbReference>
<protein>
    <submittedName>
        <fullName evidence="1">Uncharacterized protein</fullName>
    </submittedName>
</protein>
<dbReference type="InterPro" id="IPR053204">
    <property type="entry name" value="Oxopyrrolidines_Biosynth-assoc"/>
</dbReference>
<dbReference type="InterPro" id="IPR022085">
    <property type="entry name" value="OpdG"/>
</dbReference>
<dbReference type="PANTHER" id="PTHR38797">
    <property type="entry name" value="NUCLEAR PORE COMPLEX PROTEIN NUP85-RELATED"/>
    <property type="match status" value="1"/>
</dbReference>
<reference evidence="1" key="2">
    <citation type="submission" date="2023-05" db="EMBL/GenBank/DDBJ databases">
        <authorList>
            <consortium name="Lawrence Berkeley National Laboratory"/>
            <person name="Steindorff A."/>
            <person name="Hensen N."/>
            <person name="Bonometti L."/>
            <person name="Westerberg I."/>
            <person name="Brannstrom I.O."/>
            <person name="Guillou S."/>
            <person name="Cros-Aarteil S."/>
            <person name="Calhoun S."/>
            <person name="Haridas S."/>
            <person name="Kuo A."/>
            <person name="Mondo S."/>
            <person name="Pangilinan J."/>
            <person name="Riley R."/>
            <person name="Labutti K."/>
            <person name="Andreopoulos B."/>
            <person name="Lipzen A."/>
            <person name="Chen C."/>
            <person name="Yanf M."/>
            <person name="Daum C."/>
            <person name="Ng V."/>
            <person name="Clum A."/>
            <person name="Ohm R."/>
            <person name="Martin F."/>
            <person name="Silar P."/>
            <person name="Natvig D."/>
            <person name="Lalanne C."/>
            <person name="Gautier V."/>
            <person name="Ament-Velasquez S.L."/>
            <person name="Kruys A."/>
            <person name="Hutchinson M.I."/>
            <person name="Powell A.J."/>
            <person name="Barry K."/>
            <person name="Miller A.N."/>
            <person name="Grigoriev I.V."/>
            <person name="Debuchy R."/>
            <person name="Gladieux P."/>
            <person name="Thoren M.H."/>
            <person name="Johannesson H."/>
        </authorList>
    </citation>
    <scope>NUCLEOTIDE SEQUENCE</scope>
    <source>
        <strain evidence="1">CBS 757.83</strain>
    </source>
</reference>
<evidence type="ECO:0000313" key="1">
    <source>
        <dbReference type="EMBL" id="KAK4099128.1"/>
    </source>
</evidence>
<reference evidence="1" key="1">
    <citation type="journal article" date="2023" name="Mol. Phylogenet. Evol.">
        <title>Genome-scale phylogeny and comparative genomics of the fungal order Sordariales.</title>
        <authorList>
            <person name="Hensen N."/>
            <person name="Bonometti L."/>
            <person name="Westerberg I."/>
            <person name="Brannstrom I.O."/>
            <person name="Guillou S."/>
            <person name="Cros-Aarteil S."/>
            <person name="Calhoun S."/>
            <person name="Haridas S."/>
            <person name="Kuo A."/>
            <person name="Mondo S."/>
            <person name="Pangilinan J."/>
            <person name="Riley R."/>
            <person name="LaButti K."/>
            <person name="Andreopoulos B."/>
            <person name="Lipzen A."/>
            <person name="Chen C."/>
            <person name="Yan M."/>
            <person name="Daum C."/>
            <person name="Ng V."/>
            <person name="Clum A."/>
            <person name="Steindorff A."/>
            <person name="Ohm R.A."/>
            <person name="Martin F."/>
            <person name="Silar P."/>
            <person name="Natvig D.O."/>
            <person name="Lalanne C."/>
            <person name="Gautier V."/>
            <person name="Ament-Velasquez S.L."/>
            <person name="Kruys A."/>
            <person name="Hutchinson M.I."/>
            <person name="Powell A.J."/>
            <person name="Barry K."/>
            <person name="Miller A.N."/>
            <person name="Grigoriev I.V."/>
            <person name="Debuchy R."/>
            <person name="Gladieux P."/>
            <person name="Hiltunen Thoren M."/>
            <person name="Johannesson H."/>
        </authorList>
    </citation>
    <scope>NUCLEOTIDE SEQUENCE</scope>
    <source>
        <strain evidence="1">CBS 757.83</strain>
    </source>
</reference>
<evidence type="ECO:0000313" key="2">
    <source>
        <dbReference type="Proteomes" id="UP001305647"/>
    </source>
</evidence>
<sequence>MTQSQTDVLRILEGALNSNGDLATAAAKLADDLRQFFISSESEQTASALLWDLWAVLLNVVRIVPIEHPWHAALVAAVEGLRSTGRPVVGLEYVFDKWADDYAPKDLDTWKRFNSFASQLLRDDFTPWIVLPYWEIGAALETPLPQDSAILECKLWVATEWLTRCGQLLRRDMASAEALGERAQASIAPGPLCEGVSPQSPEQWEFWRSRLAELTRAQPLAEKDGAGEDGAGQAVLGGASLVRIAQAIAVMDAAGNSAQGL</sequence>
<dbReference type="Pfam" id="PF12311">
    <property type="entry name" value="DUF3632"/>
    <property type="match status" value="1"/>
</dbReference>